<dbReference type="Pfam" id="PF02836">
    <property type="entry name" value="Glyco_hydro_2_C"/>
    <property type="match status" value="1"/>
</dbReference>
<proteinExistence type="predicted"/>
<dbReference type="InterPro" id="IPR006103">
    <property type="entry name" value="Glyco_hydro_2_cat"/>
</dbReference>
<evidence type="ECO:0000313" key="3">
    <source>
        <dbReference type="Proteomes" id="UP000261166"/>
    </source>
</evidence>
<dbReference type="EMBL" id="QVLU01000010">
    <property type="protein sequence ID" value="RGE71465.1"/>
    <property type="molecule type" value="Genomic_DNA"/>
</dbReference>
<comment type="caution">
    <text evidence="2">The sequence shown here is derived from an EMBL/GenBank/DDBJ whole genome shotgun (WGS) entry which is preliminary data.</text>
</comment>
<dbReference type="OrthoDB" id="9774262at2"/>
<protein>
    <recommendedName>
        <fullName evidence="1">Glycoside hydrolase family 2 catalytic domain-containing protein</fullName>
    </recommendedName>
</protein>
<feature type="domain" description="Glycoside hydrolase family 2 catalytic" evidence="1">
    <location>
        <begin position="32"/>
        <end position="235"/>
    </location>
</feature>
<dbReference type="AlphaFoldDB" id="A0A3E3IWN7"/>
<dbReference type="SUPFAM" id="SSF51445">
    <property type="entry name" value="(Trans)glycosidases"/>
    <property type="match status" value="1"/>
</dbReference>
<dbReference type="Proteomes" id="UP000261166">
    <property type="component" value="Unassembled WGS sequence"/>
</dbReference>
<dbReference type="GO" id="GO:0005975">
    <property type="term" value="P:carbohydrate metabolic process"/>
    <property type="evidence" value="ECO:0007669"/>
    <property type="project" value="InterPro"/>
</dbReference>
<sequence length="402" mass="46784">MNGGKEHMKSWRDRVKSDYSEIRGVHHGPREGISMEQLDRELGYAERLRINSVRTSVREEDWYKNPDMTEKRILDYTRLCVAHGISVMPIFSSGNQIHSYELLTAEEWARKRDYLSAIIRTLKNEPNLLMWDVYNEPFCNDYLRNCPADEYESRYKKIEHDLRLQCQMVRELDDDTPITVGHELKEHLDSTADLVDVIAFHDYLTTRKDIKEVYEYAGKCAKAQGGKPVINNEMGCIGRANPYDVELQFCEEFHYGYYIFNLVIEGFWAPLHGIVYPDGTVRDPSIVAAMFGFYRNRGNGRVIPQGNREEYATAAVERVKKALAVDKQSLFTKFEATTDEILDAAEVCVNILECCEIVPMDDLLSARLFALRDNPPEKRDRAQVRRFAYEVSRKLQEYYCLY</sequence>
<evidence type="ECO:0000313" key="2">
    <source>
        <dbReference type="EMBL" id="RGE71465.1"/>
    </source>
</evidence>
<dbReference type="Gene3D" id="3.20.20.80">
    <property type="entry name" value="Glycosidases"/>
    <property type="match status" value="1"/>
</dbReference>
<name>A0A3E3IWN7_9FIRM</name>
<reference evidence="2 3" key="1">
    <citation type="submission" date="2018-08" db="EMBL/GenBank/DDBJ databases">
        <title>A genome reference for cultivated species of the human gut microbiota.</title>
        <authorList>
            <person name="Zou Y."/>
            <person name="Xue W."/>
            <person name="Luo G."/>
        </authorList>
    </citation>
    <scope>NUCLEOTIDE SEQUENCE [LARGE SCALE GENOMIC DNA]</scope>
    <source>
        <strain evidence="2 3">AF26-4BH</strain>
    </source>
</reference>
<accession>A0A3E3IWN7</accession>
<gene>
    <name evidence="2" type="ORF">DWY69_12740</name>
</gene>
<dbReference type="GO" id="GO:0004553">
    <property type="term" value="F:hydrolase activity, hydrolyzing O-glycosyl compounds"/>
    <property type="evidence" value="ECO:0007669"/>
    <property type="project" value="InterPro"/>
</dbReference>
<dbReference type="InterPro" id="IPR017853">
    <property type="entry name" value="GH"/>
</dbReference>
<organism evidence="2 3">
    <name type="scientific">Eisenbergiella massiliensis</name>
    <dbReference type="NCBI Taxonomy" id="1720294"/>
    <lineage>
        <taxon>Bacteria</taxon>
        <taxon>Bacillati</taxon>
        <taxon>Bacillota</taxon>
        <taxon>Clostridia</taxon>
        <taxon>Lachnospirales</taxon>
        <taxon>Lachnospiraceae</taxon>
        <taxon>Eisenbergiella</taxon>
    </lineage>
</organism>
<evidence type="ECO:0000259" key="1">
    <source>
        <dbReference type="Pfam" id="PF02836"/>
    </source>
</evidence>